<dbReference type="Gene3D" id="3.90.950.20">
    <property type="entry name" value="CinA-like"/>
    <property type="match status" value="1"/>
</dbReference>
<reference evidence="2 3" key="1">
    <citation type="submission" date="2019-03" db="EMBL/GenBank/DDBJ databases">
        <title>Genomic Encyclopedia of Type Strains, Phase IV (KMG-IV): sequencing the most valuable type-strain genomes for metagenomic binning, comparative biology and taxonomic classification.</title>
        <authorList>
            <person name="Goeker M."/>
        </authorList>
    </citation>
    <scope>NUCLEOTIDE SEQUENCE [LARGE SCALE GENOMIC DNA]</scope>
    <source>
        <strain evidence="2 3">DSM 100309</strain>
    </source>
</reference>
<proteinExistence type="predicted"/>
<evidence type="ECO:0000259" key="1">
    <source>
        <dbReference type="Pfam" id="PF02464"/>
    </source>
</evidence>
<evidence type="ECO:0000313" key="2">
    <source>
        <dbReference type="EMBL" id="TCV85432.1"/>
    </source>
</evidence>
<dbReference type="EMBL" id="SMCO01000009">
    <property type="protein sequence ID" value="TCV85432.1"/>
    <property type="molecule type" value="Genomic_DNA"/>
</dbReference>
<gene>
    <name evidence="2" type="ORF">EDC63_109103</name>
</gene>
<name>A0A4R3Y1V4_9PROT</name>
<organism evidence="2 3">
    <name type="scientific">Sulfurirhabdus autotrophica</name>
    <dbReference type="NCBI Taxonomy" id="1706046"/>
    <lineage>
        <taxon>Bacteria</taxon>
        <taxon>Pseudomonadati</taxon>
        <taxon>Pseudomonadota</taxon>
        <taxon>Betaproteobacteria</taxon>
        <taxon>Nitrosomonadales</taxon>
        <taxon>Sulfuricellaceae</taxon>
        <taxon>Sulfurirhabdus</taxon>
    </lineage>
</organism>
<accession>A0A4R3Y1V4</accession>
<keyword evidence="3" id="KW-1185">Reference proteome</keyword>
<dbReference type="InterPro" id="IPR036653">
    <property type="entry name" value="CinA-like_C"/>
</dbReference>
<dbReference type="Proteomes" id="UP000295367">
    <property type="component" value="Unassembled WGS sequence"/>
</dbReference>
<feature type="domain" description="CinA C-terminal" evidence="1">
    <location>
        <begin position="16"/>
        <end position="168"/>
    </location>
</feature>
<dbReference type="SUPFAM" id="SSF142433">
    <property type="entry name" value="CinA-like"/>
    <property type="match status" value="1"/>
</dbReference>
<dbReference type="NCBIfam" id="TIGR00199">
    <property type="entry name" value="PncC_domain"/>
    <property type="match status" value="1"/>
</dbReference>
<evidence type="ECO:0000313" key="3">
    <source>
        <dbReference type="Proteomes" id="UP000295367"/>
    </source>
</evidence>
<dbReference type="Pfam" id="PF02464">
    <property type="entry name" value="CinA"/>
    <property type="match status" value="1"/>
</dbReference>
<protein>
    <submittedName>
        <fullName evidence="2">Nicotinamide-nucleotide amidase</fullName>
    </submittedName>
</protein>
<dbReference type="InterPro" id="IPR008136">
    <property type="entry name" value="CinA_C"/>
</dbReference>
<sequence length="174" mass="18335">MVMDEMKTIDEKMLFALSEQVGNSLKQRGLMLVTAESCTGGWVGEEVTAIPGSSHWYDRGFITYTNTAKEEMLGVSRKTLEAFGAVSEKTVSEMVTGALKNSHAQIGLAISGIAGPGGATPTKPLGTVCLAWGTKGGEVKSVTRQFDGDRQQVRAQAVAAALTGVLELLQEIGA</sequence>
<dbReference type="AlphaFoldDB" id="A0A4R3Y1V4"/>
<comment type="caution">
    <text evidence="2">The sequence shown here is derived from an EMBL/GenBank/DDBJ whole genome shotgun (WGS) entry which is preliminary data.</text>
</comment>